<evidence type="ECO:0000256" key="1">
    <source>
        <dbReference type="SAM" id="MobiDB-lite"/>
    </source>
</evidence>
<feature type="transmembrane region" description="Helical" evidence="2">
    <location>
        <begin position="136"/>
        <end position="154"/>
    </location>
</feature>
<keyword evidence="2" id="KW-1133">Transmembrane helix</keyword>
<keyword evidence="2" id="KW-0812">Transmembrane</keyword>
<protein>
    <recommendedName>
        <fullName evidence="3">DUF6545 domain-containing protein</fullName>
    </recommendedName>
</protein>
<keyword evidence="5" id="KW-1185">Reference proteome</keyword>
<dbReference type="InterPro" id="IPR046675">
    <property type="entry name" value="DUF6545"/>
</dbReference>
<name>A0A6L6WWY4_9ACTN</name>
<keyword evidence="2" id="KW-0472">Membrane</keyword>
<organism evidence="4 5">
    <name type="scientific">Streptomyces typhae</name>
    <dbReference type="NCBI Taxonomy" id="2681492"/>
    <lineage>
        <taxon>Bacteria</taxon>
        <taxon>Bacillati</taxon>
        <taxon>Actinomycetota</taxon>
        <taxon>Actinomycetes</taxon>
        <taxon>Kitasatosporales</taxon>
        <taxon>Streptomycetaceae</taxon>
        <taxon>Streptomyces</taxon>
    </lineage>
</organism>
<sequence length="369" mass="40110">MYYTAFFVVLAVATVWKIHQLRRRPENRPLRWLTLCTGCAAMSMAMPGATESMDGVLGTGAAKLMLNALTLGMTYSLMVFFLCSADDGPATRRRVRAEGAVLLGVLGFLALDALTAPGHAVLHSTFEDADMTVPQVAAFYLCVGLYMLHTLAVAGRRTHRYARRSSGPEATGLWITTGGIAGLFVSTGWRAGFVVVRIWGVAVPRWLTLGTGILLAVGYPVFVLGVTWPGARSRIAAGRLWFRHRRTYRQLEPLWRLLSSAYPDTVLPDARRGRRTVHRRYARRVVECRDGLVRISPRLRSGGPAPECLTTADLAARLRQAAEAVRGGGQAEPRPGTPLAVSPGGDDREAEVQHLVALSLALRALPEGA</sequence>
<reference evidence="4 5" key="1">
    <citation type="submission" date="2019-11" db="EMBL/GenBank/DDBJ databases">
        <title>Streptomyces typhae sp. nov., a novel endophytic actinomycete isolated from the root of cattail pollen (Typha angustifolia L.).</title>
        <authorList>
            <person name="Peng C."/>
        </authorList>
    </citation>
    <scope>NUCLEOTIDE SEQUENCE [LARGE SCALE GENOMIC DNA]</scope>
    <source>
        <strain evidence="5">p1417</strain>
    </source>
</reference>
<dbReference type="InterPro" id="IPR050039">
    <property type="entry name" value="MAB_1171c-like"/>
</dbReference>
<evidence type="ECO:0000256" key="2">
    <source>
        <dbReference type="SAM" id="Phobius"/>
    </source>
</evidence>
<accession>A0A6L6WWY4</accession>
<dbReference type="AlphaFoldDB" id="A0A6L6WWY4"/>
<gene>
    <name evidence="4" type="ORF">GPA10_11050</name>
</gene>
<proteinExistence type="predicted"/>
<evidence type="ECO:0000313" key="4">
    <source>
        <dbReference type="EMBL" id="MVO85276.1"/>
    </source>
</evidence>
<dbReference type="Proteomes" id="UP000483802">
    <property type="component" value="Unassembled WGS sequence"/>
</dbReference>
<feature type="transmembrane region" description="Helical" evidence="2">
    <location>
        <begin position="95"/>
        <end position="116"/>
    </location>
</feature>
<feature type="transmembrane region" description="Helical" evidence="2">
    <location>
        <begin position="174"/>
        <end position="200"/>
    </location>
</feature>
<feature type="transmembrane region" description="Helical" evidence="2">
    <location>
        <begin position="30"/>
        <end position="49"/>
    </location>
</feature>
<feature type="domain" description="DUF6545" evidence="3">
    <location>
        <begin position="241"/>
        <end position="363"/>
    </location>
</feature>
<dbReference type="NCBIfam" id="NF042915">
    <property type="entry name" value="MAB_1171c_fam"/>
    <property type="match status" value="1"/>
</dbReference>
<dbReference type="EMBL" id="WPNZ01000005">
    <property type="protein sequence ID" value="MVO85276.1"/>
    <property type="molecule type" value="Genomic_DNA"/>
</dbReference>
<feature type="transmembrane region" description="Helical" evidence="2">
    <location>
        <begin position="61"/>
        <end position="83"/>
    </location>
</feature>
<dbReference type="RefSeq" id="WP_157165345.1">
    <property type="nucleotide sequence ID" value="NZ_WPNZ01000005.1"/>
</dbReference>
<evidence type="ECO:0000313" key="5">
    <source>
        <dbReference type="Proteomes" id="UP000483802"/>
    </source>
</evidence>
<evidence type="ECO:0000259" key="3">
    <source>
        <dbReference type="Pfam" id="PF20182"/>
    </source>
</evidence>
<comment type="caution">
    <text evidence="4">The sequence shown here is derived from an EMBL/GenBank/DDBJ whole genome shotgun (WGS) entry which is preliminary data.</text>
</comment>
<dbReference type="Pfam" id="PF20182">
    <property type="entry name" value="DUF6545"/>
    <property type="match status" value="1"/>
</dbReference>
<feature type="transmembrane region" description="Helical" evidence="2">
    <location>
        <begin position="206"/>
        <end position="231"/>
    </location>
</feature>
<feature type="region of interest" description="Disordered" evidence="1">
    <location>
        <begin position="323"/>
        <end position="348"/>
    </location>
</feature>